<dbReference type="AlphaFoldDB" id="A0A4P7LMT4"/>
<name>A0A4P7LMT4_9BURK</name>
<dbReference type="RefSeq" id="WP_135707314.1">
    <property type="nucleotide sequence ID" value="NZ_CP038638.1"/>
</dbReference>
<sequence length="197" mass="21365">MKISPVVAQLRTWCPTFAQRVAGALQFDLARDSALLPMPAAYVVMTEDDPGENQVQNRTRQRIGDEFDVVVALATGDERGQSAADPLHDIRAELLRALVGWQPMAGYDPISYEGGSLVLIDRSRVLFRFGFRAEWTLGGGDVPETFAEVELAGLPPLAGVDIDLDAIDPMADPNLSNPGPDGRIETVLRVELDQGPP</sequence>
<dbReference type="OrthoDB" id="4014363at2"/>
<dbReference type="InterPro" id="IPR056912">
    <property type="entry name" value="Phage_JBD30_tail_term-like"/>
</dbReference>
<evidence type="ECO:0000313" key="1">
    <source>
        <dbReference type="EMBL" id="QBY56149.1"/>
    </source>
</evidence>
<accession>A0A4P7LMT4</accession>
<gene>
    <name evidence="1" type="ORF">E0W60_34395</name>
</gene>
<keyword evidence="1" id="KW-0614">Plasmid</keyword>
<proteinExistence type="predicted"/>
<evidence type="ECO:0000313" key="2">
    <source>
        <dbReference type="Proteomes" id="UP000295294"/>
    </source>
</evidence>
<geneLocation type="plasmid" evidence="1">
    <name>unnamed3</name>
</geneLocation>
<dbReference type="Proteomes" id="UP000295294">
    <property type="component" value="Plasmid unnamed3"/>
</dbReference>
<dbReference type="KEGG" id="cox:E0W60_34395"/>
<organism evidence="1 2">
    <name type="scientific">Cupriavidus oxalaticus</name>
    <dbReference type="NCBI Taxonomy" id="96344"/>
    <lineage>
        <taxon>Bacteria</taxon>
        <taxon>Pseudomonadati</taxon>
        <taxon>Pseudomonadota</taxon>
        <taxon>Betaproteobacteria</taxon>
        <taxon>Burkholderiales</taxon>
        <taxon>Burkholderiaceae</taxon>
        <taxon>Cupriavidus</taxon>
    </lineage>
</organism>
<reference evidence="1 2" key="1">
    <citation type="submission" date="2019-03" db="EMBL/GenBank/DDBJ databases">
        <title>Efficiently degradation of phenoxyalkanoic acid herbicides by Cupriavidus oxalaticus strain X32.</title>
        <authorList>
            <person name="Sheng X."/>
        </authorList>
    </citation>
    <scope>NUCLEOTIDE SEQUENCE [LARGE SCALE GENOMIC DNA]</scope>
    <source>
        <strain evidence="1 2">X32</strain>
        <plasmid evidence="1 2">unnamed3</plasmid>
    </source>
</reference>
<dbReference type="EMBL" id="CP038638">
    <property type="protein sequence ID" value="QBY56149.1"/>
    <property type="molecule type" value="Genomic_DNA"/>
</dbReference>
<dbReference type="Pfam" id="PF23840">
    <property type="entry name" value="Phage_tail_terminator"/>
    <property type="match status" value="1"/>
</dbReference>
<protein>
    <submittedName>
        <fullName evidence="1">Uncharacterized protein</fullName>
    </submittedName>
</protein>